<keyword evidence="2" id="KW-1133">Transmembrane helix</keyword>
<organism evidence="3 4">
    <name type="scientific">Pontibacillus chungwhensis BH030062</name>
    <dbReference type="NCBI Taxonomy" id="1385513"/>
    <lineage>
        <taxon>Bacteria</taxon>
        <taxon>Bacillati</taxon>
        <taxon>Bacillota</taxon>
        <taxon>Bacilli</taxon>
        <taxon>Bacillales</taxon>
        <taxon>Bacillaceae</taxon>
        <taxon>Pontibacillus</taxon>
    </lineage>
</organism>
<name>A0A0A2UZ92_9BACI</name>
<dbReference type="OrthoDB" id="189537at2"/>
<dbReference type="SUPFAM" id="SSF50494">
    <property type="entry name" value="Trypsin-like serine proteases"/>
    <property type="match status" value="1"/>
</dbReference>
<dbReference type="Pfam" id="PF13365">
    <property type="entry name" value="Trypsin_2"/>
    <property type="match status" value="1"/>
</dbReference>
<reference evidence="3 4" key="1">
    <citation type="submission" date="2013-08" db="EMBL/GenBank/DDBJ databases">
        <title>Genome of Pontibacillus chungwhensis.</title>
        <authorList>
            <person name="Wang Q."/>
            <person name="Wang G."/>
        </authorList>
    </citation>
    <scope>NUCLEOTIDE SEQUENCE [LARGE SCALE GENOMIC DNA]</scope>
    <source>
        <strain evidence="3 4">BH030062</strain>
    </source>
</reference>
<feature type="transmembrane region" description="Helical" evidence="2">
    <location>
        <begin position="7"/>
        <end position="28"/>
    </location>
</feature>
<evidence type="ECO:0000256" key="2">
    <source>
        <dbReference type="SAM" id="Phobius"/>
    </source>
</evidence>
<dbReference type="PRINTS" id="PR00834">
    <property type="entry name" value="PROTEASES2C"/>
</dbReference>
<keyword evidence="1" id="KW-0378">Hydrolase</keyword>
<evidence type="ECO:0000313" key="4">
    <source>
        <dbReference type="Proteomes" id="UP000030153"/>
    </source>
</evidence>
<dbReference type="PANTHER" id="PTHR22939">
    <property type="entry name" value="SERINE PROTEASE FAMILY S1C HTRA-RELATED"/>
    <property type="match status" value="1"/>
</dbReference>
<keyword evidence="4" id="KW-1185">Reference proteome</keyword>
<keyword evidence="1" id="KW-0720">Serine protease</keyword>
<evidence type="ECO:0000256" key="1">
    <source>
        <dbReference type="ARBA" id="ARBA00022825"/>
    </source>
</evidence>
<protein>
    <recommendedName>
        <fullName evidence="5">Serine protease</fullName>
    </recommendedName>
</protein>
<dbReference type="AlphaFoldDB" id="A0A0A2UZ92"/>
<dbReference type="PANTHER" id="PTHR22939:SF129">
    <property type="entry name" value="SERINE PROTEASE HTRA2, MITOCHONDRIAL"/>
    <property type="match status" value="1"/>
</dbReference>
<dbReference type="InterPro" id="IPR001940">
    <property type="entry name" value="Peptidase_S1C"/>
</dbReference>
<proteinExistence type="predicted"/>
<dbReference type="GO" id="GO:0004252">
    <property type="term" value="F:serine-type endopeptidase activity"/>
    <property type="evidence" value="ECO:0007669"/>
    <property type="project" value="InterPro"/>
</dbReference>
<dbReference type="InterPro" id="IPR009003">
    <property type="entry name" value="Peptidase_S1_PA"/>
</dbReference>
<keyword evidence="1" id="KW-0645">Protease</keyword>
<dbReference type="Gene3D" id="2.40.10.120">
    <property type="match status" value="1"/>
</dbReference>
<dbReference type="Proteomes" id="UP000030153">
    <property type="component" value="Unassembled WGS sequence"/>
</dbReference>
<dbReference type="GO" id="GO:0006508">
    <property type="term" value="P:proteolysis"/>
    <property type="evidence" value="ECO:0007669"/>
    <property type="project" value="InterPro"/>
</dbReference>
<dbReference type="RefSeq" id="WP_036781034.1">
    <property type="nucleotide sequence ID" value="NZ_AVBG01000003.1"/>
</dbReference>
<evidence type="ECO:0000313" key="3">
    <source>
        <dbReference type="EMBL" id="KGP92108.1"/>
    </source>
</evidence>
<gene>
    <name evidence="3" type="ORF">N780_00520</name>
</gene>
<dbReference type="EMBL" id="AVBG01000003">
    <property type="protein sequence ID" value="KGP92108.1"/>
    <property type="molecule type" value="Genomic_DNA"/>
</dbReference>
<evidence type="ECO:0008006" key="5">
    <source>
        <dbReference type="Google" id="ProtNLM"/>
    </source>
</evidence>
<dbReference type="STRING" id="1385513.N780_00520"/>
<comment type="caution">
    <text evidence="3">The sequence shown here is derived from an EMBL/GenBank/DDBJ whole genome shotgun (WGS) entry which is preliminary data.</text>
</comment>
<sequence>MEKNSKRLPITITLFIVAITAIALVSIYKTTYKEPIKKPSALAQEVTGNKQSRQIDLKTLIHEAEKSVVQIEASNETESSIGSGFVYNEKGDVVTNAHVVEGYDSVFIKTTNARMYPAAVIGVGKEKDIALLRIPQLSNRTPMNMDLKESGEIGDDIIAVGSPLGLQNTVTMGTISGTDREFTINDFTYHDAYQISAPITHGNSGGPLIHQKTGEVLAINSAGAEQGAIGFSLPLQNVKDQLDKWSKDADSKDLTYESFSENRNLTESQLKEDAKYLVHYFHESLLMRDYISAYSMLGSTWQSKQSYQEFRDQYIHTIDIDLSDLSLNVNANNQVNATLEAKETVHKKNQENHQDSNTKERITKTYDVTFLIGYENDQLKLLKGTKEKTTSR</sequence>
<dbReference type="eggNOG" id="COG0265">
    <property type="taxonomic scope" value="Bacteria"/>
</dbReference>
<keyword evidence="2" id="KW-0812">Transmembrane</keyword>
<keyword evidence="2" id="KW-0472">Membrane</keyword>
<accession>A0A0A2UZ92</accession>